<organism evidence="11 12">
    <name type="scientific">Zasmidium cellare ATCC 36951</name>
    <dbReference type="NCBI Taxonomy" id="1080233"/>
    <lineage>
        <taxon>Eukaryota</taxon>
        <taxon>Fungi</taxon>
        <taxon>Dikarya</taxon>
        <taxon>Ascomycota</taxon>
        <taxon>Pezizomycotina</taxon>
        <taxon>Dothideomycetes</taxon>
        <taxon>Dothideomycetidae</taxon>
        <taxon>Mycosphaerellales</taxon>
        <taxon>Mycosphaerellaceae</taxon>
        <taxon>Zasmidium</taxon>
    </lineage>
</organism>
<evidence type="ECO:0000256" key="10">
    <source>
        <dbReference type="SAM" id="MobiDB-lite"/>
    </source>
</evidence>
<evidence type="ECO:0000256" key="1">
    <source>
        <dbReference type="ARBA" id="ARBA00004123"/>
    </source>
</evidence>
<dbReference type="Pfam" id="PF10232">
    <property type="entry name" value="Med8"/>
    <property type="match status" value="1"/>
</dbReference>
<dbReference type="InterPro" id="IPR019364">
    <property type="entry name" value="Mediatior_Med8_fun/met"/>
</dbReference>
<dbReference type="AlphaFoldDB" id="A0A6A6D132"/>
<comment type="function">
    <text evidence="9">Component of the Mediator complex, a coactivator involved in the regulated transcription of nearly all RNA polymerase II-dependent genes. Mediator functions as a bridge to convey information from gene-specific regulatory proteins to the basal RNA polymerase II transcription machinery. Mediator is recruited to promoters by direct interactions with regulatory proteins and serves as a scaffold for the assembly of a functional preinitiation complex with RNA polymerase II and the general transcription factors.</text>
</comment>
<evidence type="ECO:0000256" key="4">
    <source>
        <dbReference type="ARBA" id="ARBA00023015"/>
    </source>
</evidence>
<keyword evidence="6 9" id="KW-0804">Transcription</keyword>
<evidence type="ECO:0000256" key="2">
    <source>
        <dbReference type="ARBA" id="ARBA00005716"/>
    </source>
</evidence>
<dbReference type="OrthoDB" id="5329317at2759"/>
<dbReference type="GO" id="GO:0070847">
    <property type="term" value="C:core mediator complex"/>
    <property type="evidence" value="ECO:0007669"/>
    <property type="project" value="TreeGrafter"/>
</dbReference>
<evidence type="ECO:0000313" key="12">
    <source>
        <dbReference type="Proteomes" id="UP000799537"/>
    </source>
</evidence>
<keyword evidence="4 9" id="KW-0805">Transcription regulation</keyword>
<dbReference type="PANTHER" id="PTHR13074">
    <property type="entry name" value="MEDIATOR OF RNA POLYMERASE II TRANSCRIPTION SUBUNIT 8"/>
    <property type="match status" value="1"/>
</dbReference>
<dbReference type="GO" id="GO:0016592">
    <property type="term" value="C:mediator complex"/>
    <property type="evidence" value="ECO:0007669"/>
    <property type="project" value="InterPro"/>
</dbReference>
<feature type="region of interest" description="Disordered" evidence="10">
    <location>
        <begin position="195"/>
        <end position="239"/>
    </location>
</feature>
<evidence type="ECO:0000256" key="9">
    <source>
        <dbReference type="RuleBase" id="RU364144"/>
    </source>
</evidence>
<reference evidence="11" key="1">
    <citation type="journal article" date="2020" name="Stud. Mycol.">
        <title>101 Dothideomycetes genomes: a test case for predicting lifestyles and emergence of pathogens.</title>
        <authorList>
            <person name="Haridas S."/>
            <person name="Albert R."/>
            <person name="Binder M."/>
            <person name="Bloem J."/>
            <person name="Labutti K."/>
            <person name="Salamov A."/>
            <person name="Andreopoulos B."/>
            <person name="Baker S."/>
            <person name="Barry K."/>
            <person name="Bills G."/>
            <person name="Bluhm B."/>
            <person name="Cannon C."/>
            <person name="Castanera R."/>
            <person name="Culley D."/>
            <person name="Daum C."/>
            <person name="Ezra D."/>
            <person name="Gonzalez J."/>
            <person name="Henrissat B."/>
            <person name="Kuo A."/>
            <person name="Liang C."/>
            <person name="Lipzen A."/>
            <person name="Lutzoni F."/>
            <person name="Magnuson J."/>
            <person name="Mondo S."/>
            <person name="Nolan M."/>
            <person name="Ohm R."/>
            <person name="Pangilinan J."/>
            <person name="Park H.-J."/>
            <person name="Ramirez L."/>
            <person name="Alfaro M."/>
            <person name="Sun H."/>
            <person name="Tritt A."/>
            <person name="Yoshinaga Y."/>
            <person name="Zwiers L.-H."/>
            <person name="Turgeon B."/>
            <person name="Goodwin S."/>
            <person name="Spatafora J."/>
            <person name="Crous P."/>
            <person name="Grigoriev I."/>
        </authorList>
    </citation>
    <scope>NUCLEOTIDE SEQUENCE</scope>
    <source>
        <strain evidence="11">ATCC 36951</strain>
    </source>
</reference>
<dbReference type="PANTHER" id="PTHR13074:SF9">
    <property type="entry name" value="MEDIATOR OF RNA POLYMERASE II TRANSCRIPTION SUBUNIT 8"/>
    <property type="match status" value="1"/>
</dbReference>
<comment type="subcellular location">
    <subcellularLocation>
        <location evidence="1 9">Nucleus</location>
    </subcellularLocation>
</comment>
<gene>
    <name evidence="9" type="primary">MED8</name>
    <name evidence="11" type="ORF">M409DRAFT_17400</name>
</gene>
<dbReference type="Proteomes" id="UP000799537">
    <property type="component" value="Unassembled WGS sequence"/>
</dbReference>
<protein>
    <recommendedName>
        <fullName evidence="3 9">Mediator of RNA polymerase II transcription subunit 8</fullName>
    </recommendedName>
    <alternativeName>
        <fullName evidence="8 9">Mediator complex subunit 8</fullName>
    </alternativeName>
</protein>
<comment type="similarity">
    <text evidence="2 9">Belongs to the Mediator complex subunit 8 family.</text>
</comment>
<evidence type="ECO:0000256" key="6">
    <source>
        <dbReference type="ARBA" id="ARBA00023163"/>
    </source>
</evidence>
<sequence length="239" mass="27036">MALPQEHQRALDQLRTRLNQLLIALEYLYGNIQQQDPLPSWPALQSLASNAGQYMQELSDTLNSQRELFSTLHAYPTSTFPAYDPGRQELLYSLLYKKLDLRAEEWIDESLKDTTEQNGTGQSDGLASDQMEELWSWAGGSLRKFLEPWDEEGRFEDNFTVAEREAGVENVVTGIKRDLDPDPDEEANQVEIQKEKALKLEETEGPMPSGYDPSKPAMPLESLLRFATTGDMNPPGANR</sequence>
<comment type="subunit">
    <text evidence="9">Component of the Mediator complex.</text>
</comment>
<keyword evidence="7 9" id="KW-0539">Nucleus</keyword>
<name>A0A6A6D132_ZASCE</name>
<evidence type="ECO:0000256" key="3">
    <source>
        <dbReference type="ARBA" id="ARBA00020637"/>
    </source>
</evidence>
<accession>A0A6A6D132</accession>
<keyword evidence="12" id="KW-1185">Reference proteome</keyword>
<dbReference type="GO" id="GO:0003712">
    <property type="term" value="F:transcription coregulator activity"/>
    <property type="evidence" value="ECO:0007669"/>
    <property type="project" value="InterPro"/>
</dbReference>
<evidence type="ECO:0000256" key="7">
    <source>
        <dbReference type="ARBA" id="ARBA00023242"/>
    </source>
</evidence>
<dbReference type="GO" id="GO:0006357">
    <property type="term" value="P:regulation of transcription by RNA polymerase II"/>
    <property type="evidence" value="ECO:0007669"/>
    <property type="project" value="InterPro"/>
</dbReference>
<evidence type="ECO:0000256" key="5">
    <source>
        <dbReference type="ARBA" id="ARBA00023159"/>
    </source>
</evidence>
<dbReference type="Gene3D" id="1.20.58.1710">
    <property type="match status" value="1"/>
</dbReference>
<dbReference type="EMBL" id="ML993581">
    <property type="protein sequence ID" value="KAF2172160.1"/>
    <property type="molecule type" value="Genomic_DNA"/>
</dbReference>
<evidence type="ECO:0000256" key="8">
    <source>
        <dbReference type="ARBA" id="ARBA00031261"/>
    </source>
</evidence>
<proteinExistence type="inferred from homology"/>
<evidence type="ECO:0000313" key="11">
    <source>
        <dbReference type="EMBL" id="KAF2172160.1"/>
    </source>
</evidence>
<keyword evidence="5 9" id="KW-0010">Activator</keyword>
<dbReference type="GO" id="GO:0000978">
    <property type="term" value="F:RNA polymerase II cis-regulatory region sequence-specific DNA binding"/>
    <property type="evidence" value="ECO:0007669"/>
    <property type="project" value="TreeGrafter"/>
</dbReference>